<accession>A0A3D8J3D4</accession>
<evidence type="ECO:0000313" key="3">
    <source>
        <dbReference type="Proteomes" id="UP000256424"/>
    </source>
</evidence>
<reference evidence="2 3" key="1">
    <citation type="submission" date="2018-04" db="EMBL/GenBank/DDBJ databases">
        <title>Novel Campyloabacter and Helicobacter Species and Strains.</title>
        <authorList>
            <person name="Mannion A.J."/>
            <person name="Shen Z."/>
            <person name="Fox J.G."/>
        </authorList>
    </citation>
    <scope>NUCLEOTIDE SEQUENCE [LARGE SCALE GENOMIC DNA]</scope>
    <source>
        <strain evidence="2 3">MIT 97-5075</strain>
    </source>
</reference>
<feature type="domain" description="Glycosyltransferase 2-like" evidence="1">
    <location>
        <begin position="468"/>
        <end position="566"/>
    </location>
</feature>
<dbReference type="AlphaFoldDB" id="A0A3D8J3D4"/>
<sequence>MFRKTQDEIMSHWHIGLETSQEISLTHNHQHNIPHTQHNDSEVATKQTYNPQQTTTKPLCSFLCITYNHVEFIEQCLIGFLEQETTFPFEIIIHDDCSTDGTQRIIQEYQAKYPKIIKALYEEENQYSKGSKGKPFWALMHKMAGKYIALCEGDDYWNDPKKIQTQVAFLESHSEFVGCYHECIMPSKDGHILYDNLDTDKESSGLALQKREVFMSLRTLCHRNVIDYSNPLIAHYLQRIFNGDVFINALLGGYGKVKYLSNILPSYYRLHAGGVYSSLADEDRIANSVRSLYYISSYYAQSNEYNLASLWLQESIMTFIRQQPIVLTQVDCERLIKSLWLQYQCTLPFKLAFRMVFPSLHRKIFACRDWLRKYRASFSITADVEKIYYKAFYEKRIPKTLRNFFARKIQRFQNKRFTKYRLQALQKNIDTFLRAGVLGVQPPQHKGEKPQLIVSLTSYPQRIYQVYYTVYSLLTQTYKPDKIILWLSSDEFPNRLQDLPHSLVCLRRFGLEIVWCSGNLKPYKKIIHALEAYKDCAIVIADDDALYPRDWLEKLVFAYRENPRSIHCHLASRLSLDSHGSLIPYTQWSSVIHTDSLQDSTSFLYLANGLGGVLYPPNSLYQDVLDSNLFTRLCPLGDDIWLWAMALLQGTKIHVVANNYHQFFITDWATQDTALWRVNCDEGYNDVQLNNILTYYPQLLQILQQAAQELLSNNISAITDTGGGGQHR</sequence>
<dbReference type="Gene3D" id="3.90.550.10">
    <property type="entry name" value="Spore Coat Polysaccharide Biosynthesis Protein SpsA, Chain A"/>
    <property type="match status" value="2"/>
</dbReference>
<dbReference type="InterPro" id="IPR029044">
    <property type="entry name" value="Nucleotide-diphossugar_trans"/>
</dbReference>
<dbReference type="InterPro" id="IPR001173">
    <property type="entry name" value="Glyco_trans_2-like"/>
</dbReference>
<dbReference type="PANTHER" id="PTHR22916:SF3">
    <property type="entry name" value="UDP-GLCNAC:BETAGAL BETA-1,3-N-ACETYLGLUCOSAMINYLTRANSFERASE-LIKE PROTEIN 1"/>
    <property type="match status" value="1"/>
</dbReference>
<organism evidence="2 3">
    <name type="scientific">Helicobacter aurati</name>
    <dbReference type="NCBI Taxonomy" id="137778"/>
    <lineage>
        <taxon>Bacteria</taxon>
        <taxon>Pseudomonadati</taxon>
        <taxon>Campylobacterota</taxon>
        <taxon>Epsilonproteobacteria</taxon>
        <taxon>Campylobacterales</taxon>
        <taxon>Helicobacteraceae</taxon>
        <taxon>Helicobacter</taxon>
    </lineage>
</organism>
<dbReference type="SUPFAM" id="SSF53448">
    <property type="entry name" value="Nucleotide-diphospho-sugar transferases"/>
    <property type="match status" value="2"/>
</dbReference>
<name>A0A3D8J3D4_9HELI</name>
<keyword evidence="3" id="KW-1185">Reference proteome</keyword>
<evidence type="ECO:0000313" key="2">
    <source>
        <dbReference type="EMBL" id="RDU71354.1"/>
    </source>
</evidence>
<gene>
    <name evidence="2" type="ORF">CQA66_06695</name>
</gene>
<proteinExistence type="predicted"/>
<dbReference type="RefSeq" id="WP_115582574.1">
    <property type="nucleotide sequence ID" value="NZ_NXLW01000012.1"/>
</dbReference>
<protein>
    <recommendedName>
        <fullName evidence="1">Glycosyltransferase 2-like domain-containing protein</fullName>
    </recommendedName>
</protein>
<dbReference type="CDD" id="cd00761">
    <property type="entry name" value="Glyco_tranf_GTA_type"/>
    <property type="match status" value="1"/>
</dbReference>
<evidence type="ECO:0000259" key="1">
    <source>
        <dbReference type="Pfam" id="PF00535"/>
    </source>
</evidence>
<comment type="caution">
    <text evidence="2">The sequence shown here is derived from an EMBL/GenBank/DDBJ whole genome shotgun (WGS) entry which is preliminary data.</text>
</comment>
<dbReference type="GO" id="GO:0016758">
    <property type="term" value="F:hexosyltransferase activity"/>
    <property type="evidence" value="ECO:0007669"/>
    <property type="project" value="UniProtKB-ARBA"/>
</dbReference>
<dbReference type="EMBL" id="NXLW01000012">
    <property type="protein sequence ID" value="RDU71354.1"/>
    <property type="molecule type" value="Genomic_DNA"/>
</dbReference>
<dbReference type="PANTHER" id="PTHR22916">
    <property type="entry name" value="GLYCOSYLTRANSFERASE"/>
    <property type="match status" value="1"/>
</dbReference>
<feature type="domain" description="Glycosyltransferase 2-like" evidence="1">
    <location>
        <begin position="63"/>
        <end position="184"/>
    </location>
</feature>
<dbReference type="Pfam" id="PF00535">
    <property type="entry name" value="Glycos_transf_2"/>
    <property type="match status" value="2"/>
</dbReference>
<dbReference type="Proteomes" id="UP000256424">
    <property type="component" value="Unassembled WGS sequence"/>
</dbReference>